<dbReference type="EMBL" id="JABSTR010000989">
    <property type="protein sequence ID" value="KAH9383188.1"/>
    <property type="molecule type" value="Genomic_DNA"/>
</dbReference>
<dbReference type="Proteomes" id="UP000821853">
    <property type="component" value="Unassembled WGS sequence"/>
</dbReference>
<keyword evidence="1" id="KW-1133">Transmembrane helix</keyword>
<keyword evidence="1" id="KW-0812">Transmembrane</keyword>
<name>A0A9J6H7E0_HAELO</name>
<gene>
    <name evidence="2" type="ORF">HPB48_024014</name>
</gene>
<reference evidence="2 3" key="1">
    <citation type="journal article" date="2020" name="Cell">
        <title>Large-Scale Comparative Analyses of Tick Genomes Elucidate Their Genetic Diversity and Vector Capacities.</title>
        <authorList>
            <consortium name="Tick Genome and Microbiome Consortium (TIGMIC)"/>
            <person name="Jia N."/>
            <person name="Wang J."/>
            <person name="Shi W."/>
            <person name="Du L."/>
            <person name="Sun Y."/>
            <person name="Zhan W."/>
            <person name="Jiang J.F."/>
            <person name="Wang Q."/>
            <person name="Zhang B."/>
            <person name="Ji P."/>
            <person name="Bell-Sakyi L."/>
            <person name="Cui X.M."/>
            <person name="Yuan T.T."/>
            <person name="Jiang B.G."/>
            <person name="Yang W.F."/>
            <person name="Lam T.T."/>
            <person name="Chang Q.C."/>
            <person name="Ding S.J."/>
            <person name="Wang X.J."/>
            <person name="Zhu J.G."/>
            <person name="Ruan X.D."/>
            <person name="Zhao L."/>
            <person name="Wei J.T."/>
            <person name="Ye R.Z."/>
            <person name="Que T.C."/>
            <person name="Du C.H."/>
            <person name="Zhou Y.H."/>
            <person name="Cheng J.X."/>
            <person name="Dai P.F."/>
            <person name="Guo W.B."/>
            <person name="Han X.H."/>
            <person name="Huang E.J."/>
            <person name="Li L.F."/>
            <person name="Wei W."/>
            <person name="Gao Y.C."/>
            <person name="Liu J.Z."/>
            <person name="Shao H.Z."/>
            <person name="Wang X."/>
            <person name="Wang C.C."/>
            <person name="Yang T.C."/>
            <person name="Huo Q.B."/>
            <person name="Li W."/>
            <person name="Chen H.Y."/>
            <person name="Chen S.E."/>
            <person name="Zhou L.G."/>
            <person name="Ni X.B."/>
            <person name="Tian J.H."/>
            <person name="Sheng Y."/>
            <person name="Liu T."/>
            <person name="Pan Y.S."/>
            <person name="Xia L.Y."/>
            <person name="Li J."/>
            <person name="Zhao F."/>
            <person name="Cao W.C."/>
        </authorList>
    </citation>
    <scope>NUCLEOTIDE SEQUENCE [LARGE SCALE GENOMIC DNA]</scope>
    <source>
        <strain evidence="2">HaeL-2018</strain>
    </source>
</reference>
<accession>A0A9J6H7E0</accession>
<comment type="caution">
    <text evidence="2">The sequence shown here is derived from an EMBL/GenBank/DDBJ whole genome shotgun (WGS) entry which is preliminary data.</text>
</comment>
<dbReference type="AlphaFoldDB" id="A0A9J6H7E0"/>
<protein>
    <submittedName>
        <fullName evidence="2">Uncharacterized protein</fullName>
    </submittedName>
</protein>
<keyword evidence="3" id="KW-1185">Reference proteome</keyword>
<keyword evidence="1" id="KW-0472">Membrane</keyword>
<sequence>MRRDPVVQGLATMLLLSGMLSLVLCSALAGLQHRQAAQRERRLHGTACDYKVSVVCSAVNRPPVSHEQGTTQEVALFFSSTIQS</sequence>
<organism evidence="2 3">
    <name type="scientific">Haemaphysalis longicornis</name>
    <name type="common">Bush tick</name>
    <dbReference type="NCBI Taxonomy" id="44386"/>
    <lineage>
        <taxon>Eukaryota</taxon>
        <taxon>Metazoa</taxon>
        <taxon>Ecdysozoa</taxon>
        <taxon>Arthropoda</taxon>
        <taxon>Chelicerata</taxon>
        <taxon>Arachnida</taxon>
        <taxon>Acari</taxon>
        <taxon>Parasitiformes</taxon>
        <taxon>Ixodida</taxon>
        <taxon>Ixodoidea</taxon>
        <taxon>Ixodidae</taxon>
        <taxon>Haemaphysalinae</taxon>
        <taxon>Haemaphysalis</taxon>
    </lineage>
</organism>
<evidence type="ECO:0000313" key="3">
    <source>
        <dbReference type="Proteomes" id="UP000821853"/>
    </source>
</evidence>
<proteinExistence type="predicted"/>
<dbReference type="VEuPathDB" id="VectorBase:HLOH_063056"/>
<evidence type="ECO:0000256" key="1">
    <source>
        <dbReference type="SAM" id="Phobius"/>
    </source>
</evidence>
<feature type="transmembrane region" description="Helical" evidence="1">
    <location>
        <begin position="6"/>
        <end position="31"/>
    </location>
</feature>
<evidence type="ECO:0000313" key="2">
    <source>
        <dbReference type="EMBL" id="KAH9383188.1"/>
    </source>
</evidence>